<dbReference type="Pfam" id="PF07681">
    <property type="entry name" value="DoxX"/>
    <property type="match status" value="1"/>
</dbReference>
<reference evidence="10" key="1">
    <citation type="submission" date="2020-07" db="EMBL/GenBank/DDBJ databases">
        <title>A new Micromonospora strain with potent antibiotic activity isolated from the microbiome of a mid-Atlantic deep-sea sponge.</title>
        <authorList>
            <person name="Back C.R."/>
            <person name="Stennett H.L."/>
            <person name="Williams S.E."/>
            <person name="Wang L."/>
            <person name="Ojeda Gomez J."/>
            <person name="Abdulle O.M."/>
            <person name="Duffy T."/>
            <person name="Hendry K.R."/>
            <person name="Powell D."/>
            <person name="Stach J.E."/>
            <person name="Essex-Lopresti A.E."/>
            <person name="Willis C.L."/>
            <person name="Curnow P."/>
            <person name="Race P.R."/>
        </authorList>
    </citation>
    <scope>NUCLEOTIDE SEQUENCE [LARGE SCALE GENOMIC DNA]</scope>
    <source>
        <strain evidence="10">28ISP2-46</strain>
    </source>
</reference>
<evidence type="ECO:0000313" key="9">
    <source>
        <dbReference type="EMBL" id="WMF04624.1"/>
    </source>
</evidence>
<feature type="transmembrane region" description="Helical" evidence="8">
    <location>
        <begin position="51"/>
        <end position="70"/>
    </location>
</feature>
<gene>
    <name evidence="9" type="ORF">H1D33_04675</name>
</gene>
<dbReference type="KEGG" id="mfeu:H1D33_04675"/>
<evidence type="ECO:0000256" key="5">
    <source>
        <dbReference type="ARBA" id="ARBA00022989"/>
    </source>
</evidence>
<dbReference type="PANTHER" id="PTHR33452:SF4">
    <property type="entry name" value="BLL4328 PROTEIN"/>
    <property type="match status" value="1"/>
</dbReference>
<feature type="transmembrane region" description="Helical" evidence="8">
    <location>
        <begin position="104"/>
        <end position="125"/>
    </location>
</feature>
<feature type="transmembrane region" description="Helical" evidence="8">
    <location>
        <begin position="12"/>
        <end position="31"/>
    </location>
</feature>
<dbReference type="InterPro" id="IPR051907">
    <property type="entry name" value="DoxX-like_oxidoreductase"/>
</dbReference>
<keyword evidence="6 8" id="KW-0472">Membrane</keyword>
<keyword evidence="5 8" id="KW-1133">Transmembrane helix</keyword>
<protein>
    <submittedName>
        <fullName evidence="9">DoxX family protein</fullName>
    </submittedName>
</protein>
<dbReference type="AlphaFoldDB" id="A0AAF0P366"/>
<dbReference type="RefSeq" id="WP_307755260.1">
    <property type="nucleotide sequence ID" value="NZ_CP059322.2"/>
</dbReference>
<evidence type="ECO:0000256" key="2">
    <source>
        <dbReference type="ARBA" id="ARBA00006679"/>
    </source>
</evidence>
<dbReference type="EMBL" id="CP059322">
    <property type="protein sequence ID" value="WMF04624.1"/>
    <property type="molecule type" value="Genomic_DNA"/>
</dbReference>
<keyword evidence="10" id="KW-1185">Reference proteome</keyword>
<proteinExistence type="inferred from homology"/>
<evidence type="ECO:0000313" key="10">
    <source>
        <dbReference type="Proteomes" id="UP000510844"/>
    </source>
</evidence>
<accession>A0AAF0P366</accession>
<organism evidence="9 10">
    <name type="scientific">Micromonospora robiginosa</name>
    <dbReference type="NCBI Taxonomy" id="2749844"/>
    <lineage>
        <taxon>Bacteria</taxon>
        <taxon>Bacillati</taxon>
        <taxon>Actinomycetota</taxon>
        <taxon>Actinomycetes</taxon>
        <taxon>Micromonosporales</taxon>
        <taxon>Micromonosporaceae</taxon>
        <taxon>Micromonospora</taxon>
    </lineage>
</organism>
<evidence type="ECO:0000256" key="1">
    <source>
        <dbReference type="ARBA" id="ARBA00004651"/>
    </source>
</evidence>
<reference evidence="9 10" key="2">
    <citation type="journal article" date="2021" name="Mar. Drugs">
        <title>A New Micromonospora Strain with Antibiotic Activity Isolated from the Microbiome of a Mid-Atlantic Deep-Sea Sponge.</title>
        <authorList>
            <person name="Back C.R."/>
            <person name="Stennett H.L."/>
            <person name="Williams S.E."/>
            <person name="Wang L."/>
            <person name="Ojeda Gomez J."/>
            <person name="Abdulle O.M."/>
            <person name="Duffy T."/>
            <person name="Neal C."/>
            <person name="Mantell J."/>
            <person name="Jepson M.A."/>
            <person name="Hendry K.R."/>
            <person name="Powell D."/>
            <person name="Stach J.E.M."/>
            <person name="Essex-Lopresti A.E."/>
            <person name="Willis C.L."/>
            <person name="Curnow P."/>
            <person name="Race P.R."/>
        </authorList>
    </citation>
    <scope>NUCLEOTIDE SEQUENCE [LARGE SCALE GENOMIC DNA]</scope>
    <source>
        <strain evidence="9 10">28ISP2-46</strain>
    </source>
</reference>
<evidence type="ECO:0000256" key="7">
    <source>
        <dbReference type="SAM" id="MobiDB-lite"/>
    </source>
</evidence>
<sequence length="184" mass="18735">MVPAQLNGPVQSLFRIVIGALFVCHGAASIFGVFGGNPATGGAVPAGTWPGWWAALIQLVCGALVLVGLFTRPAALLASGSMAYAYFVVHQPHGLLPIGNGGELAAIFCWSFLLVAVLGPGPWALDALLARRRPAAPVETPSAPARPSPPEPARSWYGIAPEGRSRTTIFSGTTAAAGGGVRAG</sequence>
<keyword evidence="4 8" id="KW-0812">Transmembrane</keyword>
<feature type="region of interest" description="Disordered" evidence="7">
    <location>
        <begin position="138"/>
        <end position="184"/>
    </location>
</feature>
<evidence type="ECO:0000256" key="4">
    <source>
        <dbReference type="ARBA" id="ARBA00022692"/>
    </source>
</evidence>
<dbReference type="PANTHER" id="PTHR33452">
    <property type="entry name" value="OXIDOREDUCTASE CATD-RELATED"/>
    <property type="match status" value="1"/>
</dbReference>
<name>A0AAF0P366_9ACTN</name>
<feature type="compositionally biased region" description="Low complexity" evidence="7">
    <location>
        <begin position="167"/>
        <end position="176"/>
    </location>
</feature>
<comment type="subcellular location">
    <subcellularLocation>
        <location evidence="1">Cell membrane</location>
        <topology evidence="1">Multi-pass membrane protein</topology>
    </subcellularLocation>
</comment>
<dbReference type="Proteomes" id="UP000510844">
    <property type="component" value="Chromosome"/>
</dbReference>
<evidence type="ECO:0000256" key="6">
    <source>
        <dbReference type="ARBA" id="ARBA00023136"/>
    </source>
</evidence>
<evidence type="ECO:0000256" key="3">
    <source>
        <dbReference type="ARBA" id="ARBA00022475"/>
    </source>
</evidence>
<evidence type="ECO:0000256" key="8">
    <source>
        <dbReference type="SAM" id="Phobius"/>
    </source>
</evidence>
<comment type="similarity">
    <text evidence="2">Belongs to the DoxX family.</text>
</comment>
<dbReference type="InterPro" id="IPR032808">
    <property type="entry name" value="DoxX"/>
</dbReference>
<feature type="transmembrane region" description="Helical" evidence="8">
    <location>
        <begin position="75"/>
        <end position="92"/>
    </location>
</feature>
<dbReference type="GO" id="GO:0005886">
    <property type="term" value="C:plasma membrane"/>
    <property type="evidence" value="ECO:0007669"/>
    <property type="project" value="UniProtKB-SubCell"/>
</dbReference>
<keyword evidence="3" id="KW-1003">Cell membrane</keyword>